<feature type="transmembrane region" description="Helical" evidence="1">
    <location>
        <begin position="161"/>
        <end position="178"/>
    </location>
</feature>
<evidence type="ECO:0000313" key="3">
    <source>
        <dbReference type="Proteomes" id="UP000244956"/>
    </source>
</evidence>
<evidence type="ECO:0000313" key="2">
    <source>
        <dbReference type="EMBL" id="PWD99543.1"/>
    </source>
</evidence>
<sequence>MKTFDLEKYKDSWKSGADFTGRKLSGDQINRYLMKESNDVTRVFKRNVFFDVFLKSVVVIYWIGLQSFTSEINWVLGLVMLVISAIGMAIELRLIRKIPLIDYGQKDLQNILALKTNFLRTSLYPIAFAKGLTAPLLIISGMTGWFLQKYETVRPLDVEDFVVFGAFVLIGFILNATVEFKQQIFQINQLEATQNELKTEALKSSFLAKQKHLRWRRFWMLLMALVCGLFLLGWLLFN</sequence>
<dbReference type="AlphaFoldDB" id="A0A2U2B919"/>
<feature type="transmembrane region" description="Helical" evidence="1">
    <location>
        <begin position="123"/>
        <end position="146"/>
    </location>
</feature>
<keyword evidence="1" id="KW-0472">Membrane</keyword>
<dbReference type="Proteomes" id="UP000244956">
    <property type="component" value="Unassembled WGS sequence"/>
</dbReference>
<gene>
    <name evidence="2" type="ORF">DDZ16_08795</name>
</gene>
<evidence type="ECO:0000256" key="1">
    <source>
        <dbReference type="SAM" id="Phobius"/>
    </source>
</evidence>
<feature type="transmembrane region" description="Helical" evidence="1">
    <location>
        <begin position="218"/>
        <end position="237"/>
    </location>
</feature>
<name>A0A2U2B919_9BACT</name>
<feature type="transmembrane region" description="Helical" evidence="1">
    <location>
        <begin position="48"/>
        <end position="68"/>
    </location>
</feature>
<dbReference type="EMBL" id="QEWP01000006">
    <property type="protein sequence ID" value="PWD99543.1"/>
    <property type="molecule type" value="Genomic_DNA"/>
</dbReference>
<dbReference type="RefSeq" id="WP_109264084.1">
    <property type="nucleotide sequence ID" value="NZ_QEWP01000006.1"/>
</dbReference>
<keyword evidence="1" id="KW-0812">Transmembrane</keyword>
<accession>A0A2U2B919</accession>
<keyword evidence="3" id="KW-1185">Reference proteome</keyword>
<comment type="caution">
    <text evidence="2">The sequence shown here is derived from an EMBL/GenBank/DDBJ whole genome shotgun (WGS) entry which is preliminary data.</text>
</comment>
<proteinExistence type="predicted"/>
<protein>
    <submittedName>
        <fullName evidence="2">Uncharacterized protein</fullName>
    </submittedName>
</protein>
<reference evidence="2 3" key="1">
    <citation type="submission" date="2018-05" db="EMBL/GenBank/DDBJ databases">
        <title>Marinilabilia rubrum sp. nov., isolated from saltern sediment.</title>
        <authorList>
            <person name="Zhang R."/>
        </authorList>
    </citation>
    <scope>NUCLEOTIDE SEQUENCE [LARGE SCALE GENOMIC DNA]</scope>
    <source>
        <strain evidence="2 3">WTE16</strain>
    </source>
</reference>
<keyword evidence="1" id="KW-1133">Transmembrane helix</keyword>
<organism evidence="2 3">
    <name type="scientific">Marinilabilia rubra</name>
    <dbReference type="NCBI Taxonomy" id="2162893"/>
    <lineage>
        <taxon>Bacteria</taxon>
        <taxon>Pseudomonadati</taxon>
        <taxon>Bacteroidota</taxon>
        <taxon>Bacteroidia</taxon>
        <taxon>Marinilabiliales</taxon>
        <taxon>Marinilabiliaceae</taxon>
        <taxon>Marinilabilia</taxon>
    </lineage>
</organism>
<dbReference type="OrthoDB" id="828289at2"/>
<feature type="transmembrane region" description="Helical" evidence="1">
    <location>
        <begin position="74"/>
        <end position="95"/>
    </location>
</feature>